<gene>
    <name evidence="5" type="primary">CSON008914</name>
</gene>
<dbReference type="InterPro" id="IPR011989">
    <property type="entry name" value="ARM-like"/>
</dbReference>
<dbReference type="InterPro" id="IPR016024">
    <property type="entry name" value="ARM-type_fold"/>
</dbReference>
<dbReference type="Pfam" id="PF18806">
    <property type="entry name" value="Importin_rep_3"/>
    <property type="match status" value="1"/>
</dbReference>
<dbReference type="InterPro" id="IPR040520">
    <property type="entry name" value="Importin_rep_3"/>
</dbReference>
<keyword evidence="3" id="KW-0813">Transport</keyword>
<dbReference type="GO" id="GO:0005634">
    <property type="term" value="C:nucleus"/>
    <property type="evidence" value="ECO:0007669"/>
    <property type="project" value="UniProtKB-SubCell"/>
</dbReference>
<dbReference type="PANTHER" id="PTHR12363">
    <property type="entry name" value="TRANSPORTIN 3 AND IMPORTIN 13"/>
    <property type="match status" value="1"/>
</dbReference>
<dbReference type="GO" id="GO:0005737">
    <property type="term" value="C:cytoplasm"/>
    <property type="evidence" value="ECO:0007669"/>
    <property type="project" value="TreeGrafter"/>
</dbReference>
<proteinExistence type="inferred from homology"/>
<comment type="similarity">
    <text evidence="2">Belongs to the importin beta family.</text>
</comment>
<dbReference type="VEuPathDB" id="VectorBase:CSON008914"/>
<sequence length="614" mass="69715">MLQDEVLSMGNITDRTKCIAAIRPVYSHLVKILVRKSQLPTEESRKNWCADDLETFRCYRQDIADTLLFCHEVLNEEMLTILGQILDEALIALQASFDNWMQFEAVVHGFCSLAAQIEDDQGYQEIAKLMKILSEIPYENLNEKLLGTCLETVGSYSEWLKLYPTFLLPSIELLLKGLNSSMSSQATLGLKDLTSECQFQLRPYCEPLLEQCQRILLTGTLSNSDSVRLMYSIGKLMSLVPNENITMYLNAIVSPCFEELQVLAQTRDVSNPARTRTIFRLNMISTLFLSLNTNNISNDEERQLVQRLQRDPSGAPPVQPILIVLQRTMPVWKEICTLWMNDMQVLETLCGAVDHALVNLMDDIKPLLSDLCCLILGIFQNNCVPPAIEIAGKCIMMFARDEHFQGTMRHVFAEILIHVFRQFDQTQEGKLSDISDLLETFYGFNTKIVKRLPAAYVDCNVDCIKLINYALKGIMLPETGPIKRCTLFISTFTKESRSNPVMTNTILEKGEEIAKVVLMCIGGVSPRTQIDVFADIFISLNAKYPAEFATWLKILSIPNFPTGLVNEQDKQLFMKSVLREKVNKRLVQDHIRKFGAKCRGLIEEHSTGVQQYIS</sequence>
<dbReference type="SUPFAM" id="SSF48371">
    <property type="entry name" value="ARM repeat"/>
    <property type="match status" value="1"/>
</dbReference>
<evidence type="ECO:0000313" key="5">
    <source>
        <dbReference type="EMBL" id="SSX34999.1"/>
    </source>
</evidence>
<dbReference type="AlphaFoldDB" id="A0A336N0H9"/>
<dbReference type="PANTHER" id="PTHR12363:SF33">
    <property type="entry name" value="IMPORTIN-13"/>
    <property type="match status" value="1"/>
</dbReference>
<dbReference type="EMBL" id="UFQT01003433">
    <property type="protein sequence ID" value="SSX34999.1"/>
    <property type="molecule type" value="Genomic_DNA"/>
</dbReference>
<dbReference type="GO" id="GO:0006606">
    <property type="term" value="P:protein import into nucleus"/>
    <property type="evidence" value="ECO:0007669"/>
    <property type="project" value="TreeGrafter"/>
</dbReference>
<evidence type="ECO:0000256" key="2">
    <source>
        <dbReference type="ARBA" id="ARBA00007991"/>
    </source>
</evidence>
<accession>A0A336N0H9</accession>
<keyword evidence="4" id="KW-0539">Nucleus</keyword>
<reference evidence="5" key="1">
    <citation type="submission" date="2018-07" db="EMBL/GenBank/DDBJ databases">
        <authorList>
            <person name="Quirk P.G."/>
            <person name="Krulwich T.A."/>
        </authorList>
    </citation>
    <scope>NUCLEOTIDE SEQUENCE</scope>
</reference>
<dbReference type="OMA" id="KRITISC"/>
<dbReference type="Gene3D" id="1.25.10.10">
    <property type="entry name" value="Leucine-rich Repeat Variant"/>
    <property type="match status" value="1"/>
</dbReference>
<organism evidence="5">
    <name type="scientific">Culicoides sonorensis</name>
    <name type="common">Biting midge</name>
    <dbReference type="NCBI Taxonomy" id="179676"/>
    <lineage>
        <taxon>Eukaryota</taxon>
        <taxon>Metazoa</taxon>
        <taxon>Ecdysozoa</taxon>
        <taxon>Arthropoda</taxon>
        <taxon>Hexapoda</taxon>
        <taxon>Insecta</taxon>
        <taxon>Pterygota</taxon>
        <taxon>Neoptera</taxon>
        <taxon>Endopterygota</taxon>
        <taxon>Diptera</taxon>
        <taxon>Nematocera</taxon>
        <taxon>Chironomoidea</taxon>
        <taxon>Ceratopogonidae</taxon>
        <taxon>Ceratopogoninae</taxon>
        <taxon>Culicoides</taxon>
        <taxon>Monoculicoides</taxon>
    </lineage>
</organism>
<evidence type="ECO:0000256" key="4">
    <source>
        <dbReference type="ARBA" id="ARBA00023242"/>
    </source>
</evidence>
<dbReference type="InterPro" id="IPR051345">
    <property type="entry name" value="Importin_beta-like_NTR"/>
</dbReference>
<name>A0A336N0H9_CULSO</name>
<dbReference type="Pfam" id="PF18773">
    <property type="entry name" value="Importin_rep"/>
    <property type="match status" value="1"/>
</dbReference>
<dbReference type="InterPro" id="IPR040709">
    <property type="entry name" value="Importin_rep_1"/>
</dbReference>
<comment type="subcellular location">
    <subcellularLocation>
        <location evidence="1">Nucleus</location>
    </subcellularLocation>
</comment>
<protein>
    <submittedName>
        <fullName evidence="5">CSON008914 protein</fullName>
    </submittedName>
</protein>
<evidence type="ECO:0000256" key="3">
    <source>
        <dbReference type="ARBA" id="ARBA00022448"/>
    </source>
</evidence>
<evidence type="ECO:0000256" key="1">
    <source>
        <dbReference type="ARBA" id="ARBA00004123"/>
    </source>
</evidence>